<reference evidence="8 9" key="1">
    <citation type="journal article" date="2013" name="Genome Announc.">
        <title>Draft Genome Sequence of an Alphaproteobacterium, Caenispirillum salinarum AK4(T), Isolated from a Solar Saltern.</title>
        <authorList>
            <person name="Khatri I."/>
            <person name="Singh A."/>
            <person name="Korpole S."/>
            <person name="Pinnaka A.K."/>
            <person name="Subramanian S."/>
        </authorList>
    </citation>
    <scope>NUCLEOTIDE SEQUENCE [LARGE SCALE GENOMIC DNA]</scope>
    <source>
        <strain evidence="8 9">AK4</strain>
    </source>
</reference>
<comment type="subcellular location">
    <subcellularLocation>
        <location evidence="1">Cell membrane</location>
        <topology evidence="1">Multi-pass membrane protein</topology>
    </subcellularLocation>
</comment>
<dbReference type="RefSeq" id="WP_009541949.1">
    <property type="nucleotide sequence ID" value="NZ_ANHY01000018.1"/>
</dbReference>
<dbReference type="eggNOG" id="COG2259">
    <property type="taxonomic scope" value="Bacteria"/>
</dbReference>
<gene>
    <name evidence="8" type="ORF">C882_1293</name>
</gene>
<sequence length="155" mass="16647">MADSTTTDARTRPLLPFLAPLERAFDPFAWPLVRFAAGVMLIPHGWGKLIGGGLSGTIEAFRNMGFTPAGPLATYIGVLELVGGLCIAIGFLTRFWAAQVVGFMAVAAFVVHWPNGFNWTNGGYEYPLFWGLVALAITFRGAGRLSVDSAIGREL</sequence>
<keyword evidence="5 7" id="KW-1133">Transmembrane helix</keyword>
<keyword evidence="4 7" id="KW-0812">Transmembrane</keyword>
<dbReference type="InterPro" id="IPR032808">
    <property type="entry name" value="DoxX"/>
</dbReference>
<feature type="transmembrane region" description="Helical" evidence="7">
    <location>
        <begin position="126"/>
        <end position="143"/>
    </location>
</feature>
<evidence type="ECO:0000313" key="8">
    <source>
        <dbReference type="EMBL" id="EKV27698.1"/>
    </source>
</evidence>
<comment type="similarity">
    <text evidence="2">Belongs to the DoxX family.</text>
</comment>
<accession>K9HAV6</accession>
<feature type="transmembrane region" description="Helical" evidence="7">
    <location>
        <begin position="96"/>
        <end position="114"/>
    </location>
</feature>
<dbReference type="EMBL" id="ANHY01000018">
    <property type="protein sequence ID" value="EKV27698.1"/>
    <property type="molecule type" value="Genomic_DNA"/>
</dbReference>
<evidence type="ECO:0000313" key="9">
    <source>
        <dbReference type="Proteomes" id="UP000009881"/>
    </source>
</evidence>
<dbReference type="PANTHER" id="PTHR33452:SF1">
    <property type="entry name" value="INNER MEMBRANE PROTEIN YPHA-RELATED"/>
    <property type="match status" value="1"/>
</dbReference>
<dbReference type="AlphaFoldDB" id="K9HAV6"/>
<dbReference type="STRING" id="1238182.C882_1293"/>
<comment type="caution">
    <text evidence="8">The sequence shown here is derived from an EMBL/GenBank/DDBJ whole genome shotgun (WGS) entry which is preliminary data.</text>
</comment>
<dbReference type="Pfam" id="PF07681">
    <property type="entry name" value="DoxX"/>
    <property type="match status" value="1"/>
</dbReference>
<evidence type="ECO:0000256" key="6">
    <source>
        <dbReference type="ARBA" id="ARBA00023136"/>
    </source>
</evidence>
<keyword evidence="6 7" id="KW-0472">Membrane</keyword>
<evidence type="ECO:0000256" key="3">
    <source>
        <dbReference type="ARBA" id="ARBA00022475"/>
    </source>
</evidence>
<evidence type="ECO:0000256" key="4">
    <source>
        <dbReference type="ARBA" id="ARBA00022692"/>
    </source>
</evidence>
<feature type="transmembrane region" description="Helical" evidence="7">
    <location>
        <begin position="72"/>
        <end position="91"/>
    </location>
</feature>
<evidence type="ECO:0000256" key="1">
    <source>
        <dbReference type="ARBA" id="ARBA00004651"/>
    </source>
</evidence>
<proteinExistence type="inferred from homology"/>
<evidence type="ECO:0000256" key="7">
    <source>
        <dbReference type="SAM" id="Phobius"/>
    </source>
</evidence>
<keyword evidence="9" id="KW-1185">Reference proteome</keyword>
<name>K9HAV6_9PROT</name>
<organism evidence="8 9">
    <name type="scientific">Caenispirillum salinarum AK4</name>
    <dbReference type="NCBI Taxonomy" id="1238182"/>
    <lineage>
        <taxon>Bacteria</taxon>
        <taxon>Pseudomonadati</taxon>
        <taxon>Pseudomonadota</taxon>
        <taxon>Alphaproteobacteria</taxon>
        <taxon>Rhodospirillales</taxon>
        <taxon>Novispirillaceae</taxon>
        <taxon>Caenispirillum</taxon>
    </lineage>
</organism>
<keyword evidence="3" id="KW-1003">Cell membrane</keyword>
<protein>
    <submittedName>
        <fullName evidence="8">Putative DoxX-like protein</fullName>
    </submittedName>
</protein>
<evidence type="ECO:0000256" key="5">
    <source>
        <dbReference type="ARBA" id="ARBA00022989"/>
    </source>
</evidence>
<dbReference type="Proteomes" id="UP000009881">
    <property type="component" value="Unassembled WGS sequence"/>
</dbReference>
<dbReference type="OrthoDB" id="5398343at2"/>
<dbReference type="InterPro" id="IPR051907">
    <property type="entry name" value="DoxX-like_oxidoreductase"/>
</dbReference>
<dbReference type="GO" id="GO:0005886">
    <property type="term" value="C:plasma membrane"/>
    <property type="evidence" value="ECO:0007669"/>
    <property type="project" value="UniProtKB-SubCell"/>
</dbReference>
<evidence type="ECO:0000256" key="2">
    <source>
        <dbReference type="ARBA" id="ARBA00006679"/>
    </source>
</evidence>
<dbReference type="PANTHER" id="PTHR33452">
    <property type="entry name" value="OXIDOREDUCTASE CATD-RELATED"/>
    <property type="match status" value="1"/>
</dbReference>